<feature type="region of interest" description="Disordered" evidence="5">
    <location>
        <begin position="1"/>
        <end position="21"/>
    </location>
</feature>
<keyword evidence="2 4" id="KW-0689">Ribosomal protein</keyword>
<keyword evidence="8" id="KW-1185">Reference proteome</keyword>
<dbReference type="AlphaFoldDB" id="A0A1Y3GHC2"/>
<dbReference type="Gene3D" id="2.30.30.30">
    <property type="match status" value="1"/>
</dbReference>
<dbReference type="NCBIfam" id="TIGR01080">
    <property type="entry name" value="rplX_A_E"/>
    <property type="match status" value="1"/>
</dbReference>
<evidence type="ECO:0000256" key="1">
    <source>
        <dbReference type="ARBA" id="ARBA00010618"/>
    </source>
</evidence>
<dbReference type="GO" id="GO:0003735">
    <property type="term" value="F:structural constituent of ribosome"/>
    <property type="evidence" value="ECO:0007669"/>
    <property type="project" value="UniProtKB-UniRule"/>
</dbReference>
<sequence length="115" mass="13307">MTKQPRKQRKNRSNAPLHKRQKYMGVNLSEKLQEKFGKKTIPVKVGDEVEVVRGDHKGEKGEVTEVDMKQERIAIEGLTIRKSDDSQVPAYIHPSNLKLIDLDTSDRMRVKQLER</sequence>
<reference evidence="7 8" key="1">
    <citation type="submission" date="2016-12" db="EMBL/GenBank/DDBJ databases">
        <title>Discovery of methanogenic haloarchaea.</title>
        <authorList>
            <person name="Sorokin D.Y."/>
            <person name="Makarova K.S."/>
            <person name="Abbas B."/>
            <person name="Ferrer M."/>
            <person name="Golyshin P.N."/>
        </authorList>
    </citation>
    <scope>NUCLEOTIDE SEQUENCE [LARGE SCALE GENOMIC DNA]</scope>
    <source>
        <strain evidence="7">AMET1</strain>
    </source>
</reference>
<dbReference type="EMBL" id="MRZU01000003">
    <property type="protein sequence ID" value="OUJ18835.1"/>
    <property type="molecule type" value="Genomic_DNA"/>
</dbReference>
<dbReference type="PROSITE" id="PS01108">
    <property type="entry name" value="RIBOSOMAL_L24"/>
    <property type="match status" value="1"/>
</dbReference>
<dbReference type="SMART" id="SM00739">
    <property type="entry name" value="KOW"/>
    <property type="match status" value="1"/>
</dbReference>
<comment type="function">
    <text evidence="4">Located at the polypeptide exit tunnel on the outside of the subunit.</text>
</comment>
<comment type="subunit">
    <text evidence="4">Part of the 50S ribosomal subunit.</text>
</comment>
<dbReference type="InterPro" id="IPR008991">
    <property type="entry name" value="Translation_prot_SH3-like_sf"/>
</dbReference>
<dbReference type="GO" id="GO:0019843">
    <property type="term" value="F:rRNA binding"/>
    <property type="evidence" value="ECO:0007669"/>
    <property type="project" value="UniProtKB-UniRule"/>
</dbReference>
<dbReference type="InterPro" id="IPR041988">
    <property type="entry name" value="Ribosomal_uL24_KOW"/>
</dbReference>
<evidence type="ECO:0000259" key="6">
    <source>
        <dbReference type="SMART" id="SM00739"/>
    </source>
</evidence>
<dbReference type="InterPro" id="IPR005825">
    <property type="entry name" value="Ribosomal_uL24_CS"/>
</dbReference>
<evidence type="ECO:0000256" key="2">
    <source>
        <dbReference type="ARBA" id="ARBA00022980"/>
    </source>
</evidence>
<gene>
    <name evidence="4" type="primary">rpl24</name>
    <name evidence="7" type="ORF">AMET1_0486</name>
</gene>
<dbReference type="InterPro" id="IPR014722">
    <property type="entry name" value="Rib_uL2_dom2"/>
</dbReference>
<dbReference type="InterPro" id="IPR005756">
    <property type="entry name" value="Ribosomal_uL24_euk/arc"/>
</dbReference>
<evidence type="ECO:0000256" key="5">
    <source>
        <dbReference type="SAM" id="MobiDB-lite"/>
    </source>
</evidence>
<organism evidence="7 8">
    <name type="scientific">Methanonatronarchaeum thermophilum</name>
    <dbReference type="NCBI Taxonomy" id="1927129"/>
    <lineage>
        <taxon>Archaea</taxon>
        <taxon>Methanobacteriati</taxon>
        <taxon>Methanobacteriota</taxon>
        <taxon>Methanonatronarchaeia</taxon>
        <taxon>Methanonatronarchaeales</taxon>
        <taxon>Methanonatronarchaeaceae</taxon>
        <taxon>Methanonatronarchaeum</taxon>
    </lineage>
</organism>
<dbReference type="OrthoDB" id="10899at2157"/>
<dbReference type="RefSeq" id="WP_086636891.1">
    <property type="nucleotide sequence ID" value="NZ_MRZU01000003.1"/>
</dbReference>
<dbReference type="CDD" id="cd06089">
    <property type="entry name" value="KOW_RPL26"/>
    <property type="match status" value="1"/>
</dbReference>
<dbReference type="HAMAP" id="MF_01326_A">
    <property type="entry name" value="Ribosomal_uL24_A"/>
    <property type="match status" value="1"/>
</dbReference>
<dbReference type="GO" id="GO:0006412">
    <property type="term" value="P:translation"/>
    <property type="evidence" value="ECO:0007669"/>
    <property type="project" value="UniProtKB-UniRule"/>
</dbReference>
<evidence type="ECO:0000313" key="7">
    <source>
        <dbReference type="EMBL" id="OUJ18835.1"/>
    </source>
</evidence>
<dbReference type="Pfam" id="PF16906">
    <property type="entry name" value="Ribosomal_L26"/>
    <property type="match status" value="1"/>
</dbReference>
<accession>A0A1Y3GHC2</accession>
<keyword evidence="4" id="KW-0694">RNA-binding</keyword>
<dbReference type="PANTHER" id="PTHR11143">
    <property type="entry name" value="60S RIBOSOMAL PROTEIN L26 FAMILY MEMBER"/>
    <property type="match status" value="1"/>
</dbReference>
<protein>
    <recommendedName>
        <fullName evidence="4">Large ribosomal subunit protein uL24</fullName>
    </recommendedName>
</protein>
<proteinExistence type="inferred from homology"/>
<keyword evidence="4" id="KW-0699">rRNA-binding</keyword>
<keyword evidence="3 4" id="KW-0687">Ribonucleoprotein</keyword>
<evidence type="ECO:0000256" key="4">
    <source>
        <dbReference type="HAMAP-Rule" id="MF_01326"/>
    </source>
</evidence>
<comment type="caution">
    <text evidence="7">The sequence shown here is derived from an EMBL/GenBank/DDBJ whole genome shotgun (WGS) entry which is preliminary data.</text>
</comment>
<comment type="function">
    <text evidence="4">One of two assembly initiator proteins, it binds directly to the 5'-end of the 23S rRNA, where it nucleates assembly of the 50S subunit.</text>
</comment>
<evidence type="ECO:0000256" key="3">
    <source>
        <dbReference type="ARBA" id="ARBA00023274"/>
    </source>
</evidence>
<feature type="domain" description="KOW" evidence="6">
    <location>
        <begin position="42"/>
        <end position="69"/>
    </location>
</feature>
<dbReference type="SUPFAM" id="SSF50104">
    <property type="entry name" value="Translation proteins SH3-like domain"/>
    <property type="match status" value="1"/>
</dbReference>
<dbReference type="InterPro" id="IPR005824">
    <property type="entry name" value="KOW"/>
</dbReference>
<name>A0A1Y3GHC2_9EURY</name>
<comment type="similarity">
    <text evidence="1 4">Belongs to the universal ribosomal protein uL24 family.</text>
</comment>
<dbReference type="Proteomes" id="UP000195137">
    <property type="component" value="Unassembled WGS sequence"/>
</dbReference>
<dbReference type="GO" id="GO:0015934">
    <property type="term" value="C:large ribosomal subunit"/>
    <property type="evidence" value="ECO:0007669"/>
    <property type="project" value="UniProtKB-UniRule"/>
</dbReference>
<evidence type="ECO:0000313" key="8">
    <source>
        <dbReference type="Proteomes" id="UP000195137"/>
    </source>
</evidence>
<dbReference type="Pfam" id="PF00467">
    <property type="entry name" value="KOW"/>
    <property type="match status" value="1"/>
</dbReference>